<gene>
    <name evidence="1" type="ORF">BL253_14735</name>
</gene>
<dbReference type="Proteomes" id="UP000188929">
    <property type="component" value="Unassembled WGS sequence"/>
</dbReference>
<accession>A0A1V2IBV5</accession>
<reference evidence="2" key="1">
    <citation type="submission" date="2016-10" db="EMBL/GenBank/DDBJ databases">
        <title>Frankia sp. NRRL B-16386 Genome sequencing.</title>
        <authorList>
            <person name="Ghodhbane-Gtari F."/>
            <person name="Swanson E."/>
            <person name="Gueddou A."/>
            <person name="Hezbri K."/>
            <person name="Ktari K."/>
            <person name="Nouioui I."/>
            <person name="Morris K."/>
            <person name="Simpson S."/>
            <person name="Abebe-Akele F."/>
            <person name="Thomas K."/>
            <person name="Gtari M."/>
            <person name="Tisa L.S."/>
        </authorList>
    </citation>
    <scope>NUCLEOTIDE SEQUENCE [LARGE SCALE GENOMIC DNA]</scope>
    <source>
        <strain evidence="2">NRRL B-16386</strain>
    </source>
</reference>
<evidence type="ECO:0000313" key="2">
    <source>
        <dbReference type="Proteomes" id="UP000188929"/>
    </source>
</evidence>
<comment type="caution">
    <text evidence="1">The sequence shown here is derived from an EMBL/GenBank/DDBJ whole genome shotgun (WGS) entry which is preliminary data.</text>
</comment>
<organism evidence="1 2">
    <name type="scientific">Pseudofrankia asymbiotica</name>
    <dbReference type="NCBI Taxonomy" id="1834516"/>
    <lineage>
        <taxon>Bacteria</taxon>
        <taxon>Bacillati</taxon>
        <taxon>Actinomycetota</taxon>
        <taxon>Actinomycetes</taxon>
        <taxon>Frankiales</taxon>
        <taxon>Frankiaceae</taxon>
        <taxon>Pseudofrankia</taxon>
    </lineage>
</organism>
<name>A0A1V2IBV5_9ACTN</name>
<dbReference type="STRING" id="1834516.BL253_14735"/>
<proteinExistence type="predicted"/>
<evidence type="ECO:0000313" key="1">
    <source>
        <dbReference type="EMBL" id="ONH30369.1"/>
    </source>
</evidence>
<dbReference type="AlphaFoldDB" id="A0A1V2IBV5"/>
<keyword evidence="2" id="KW-1185">Reference proteome</keyword>
<protein>
    <submittedName>
        <fullName evidence="1">Uncharacterized protein</fullName>
    </submittedName>
</protein>
<dbReference type="EMBL" id="MOMC01000027">
    <property type="protein sequence ID" value="ONH30369.1"/>
    <property type="molecule type" value="Genomic_DNA"/>
</dbReference>
<sequence>MLLLGTSCGLADSEPDAVAPCSLLTATEVSLEAGSTFLQGSESPSEGDHRTLQCPYQSPKGWTYVWTARGAGGTSVGWQEPPRCPDGELENADGPGYRAYTCTTGTNIQYMRVRKGDNYLRVDVGAGAPPAAGRRLGALAAARLP</sequence>